<dbReference type="InterPro" id="IPR013098">
    <property type="entry name" value="Ig_I-set"/>
</dbReference>
<dbReference type="SUPFAM" id="SSF48726">
    <property type="entry name" value="Immunoglobulin"/>
    <property type="match status" value="2"/>
</dbReference>
<dbReference type="EMBL" id="CACRXK020006331">
    <property type="protein sequence ID" value="CAB4009085.1"/>
    <property type="molecule type" value="Genomic_DNA"/>
</dbReference>
<accession>A0A7D9EI87</accession>
<dbReference type="SMART" id="SM00409">
    <property type="entry name" value="IG"/>
    <property type="match status" value="1"/>
</dbReference>
<sequence length="221" mass="24926">MNIFQAEGEAFAKPNVTKIPNTQISTYGSSLTLVCEVYGQYSIRWYKVGLDEDLMTDEEIVSKKNVNSLTFVIPRATEKDDGIYVCEIQRFIVKYIANNTIVVKSQEGEEPSFSEFNASSEIRLKENDHVSVSYSVSGIPSPNITWFITKNGLPSKQIALCPSNVSHCKLSSWRNEETTKKLFRVLKVEYPADDDITYTSQATNDLGKANKSFTIRVYSEC</sequence>
<dbReference type="GO" id="GO:0005911">
    <property type="term" value="C:cell-cell junction"/>
    <property type="evidence" value="ECO:0007669"/>
    <property type="project" value="TreeGrafter"/>
</dbReference>
<evidence type="ECO:0000256" key="5">
    <source>
        <dbReference type="ARBA" id="ARBA00023319"/>
    </source>
</evidence>
<keyword evidence="5" id="KW-0393">Immunoglobulin domain</keyword>
<evidence type="ECO:0000256" key="4">
    <source>
        <dbReference type="ARBA" id="ARBA00023180"/>
    </source>
</evidence>
<keyword evidence="4" id="KW-0325">Glycoprotein</keyword>
<comment type="subcellular location">
    <subcellularLocation>
        <location evidence="1">Membrane</location>
        <topology evidence="1">Single-pass type I membrane protein</topology>
    </subcellularLocation>
</comment>
<reference evidence="6" key="1">
    <citation type="submission" date="2020-04" db="EMBL/GenBank/DDBJ databases">
        <authorList>
            <person name="Alioto T."/>
            <person name="Alioto T."/>
            <person name="Gomez Garrido J."/>
        </authorList>
    </citation>
    <scope>NUCLEOTIDE SEQUENCE</scope>
    <source>
        <strain evidence="6">A484AB</strain>
    </source>
</reference>
<dbReference type="GO" id="GO:0098609">
    <property type="term" value="P:cell-cell adhesion"/>
    <property type="evidence" value="ECO:0007669"/>
    <property type="project" value="TreeGrafter"/>
</dbReference>
<dbReference type="OrthoDB" id="9932757at2759"/>
<keyword evidence="2" id="KW-0472">Membrane</keyword>
<dbReference type="AlphaFoldDB" id="A0A7D9EI87"/>
<comment type="caution">
    <text evidence="6">The sequence shown here is derived from an EMBL/GenBank/DDBJ whole genome shotgun (WGS) entry which is preliminary data.</text>
</comment>
<dbReference type="Gene3D" id="2.60.40.10">
    <property type="entry name" value="Immunoglobulins"/>
    <property type="match status" value="2"/>
</dbReference>
<evidence type="ECO:0000256" key="3">
    <source>
        <dbReference type="ARBA" id="ARBA00023157"/>
    </source>
</evidence>
<keyword evidence="3" id="KW-1015">Disulfide bond</keyword>
<dbReference type="InterPro" id="IPR051275">
    <property type="entry name" value="Cell_adhesion_signaling"/>
</dbReference>
<evidence type="ECO:0000256" key="1">
    <source>
        <dbReference type="ARBA" id="ARBA00004479"/>
    </source>
</evidence>
<dbReference type="CDD" id="cd00096">
    <property type="entry name" value="Ig"/>
    <property type="match status" value="1"/>
</dbReference>
<dbReference type="PROSITE" id="PS50835">
    <property type="entry name" value="IG_LIKE"/>
    <property type="match status" value="1"/>
</dbReference>
<dbReference type="PANTHER" id="PTHR11640">
    <property type="entry name" value="NEPHRIN"/>
    <property type="match status" value="1"/>
</dbReference>
<organism evidence="6 7">
    <name type="scientific">Paramuricea clavata</name>
    <name type="common">Red gorgonian</name>
    <name type="synonym">Violescent sea-whip</name>
    <dbReference type="NCBI Taxonomy" id="317549"/>
    <lineage>
        <taxon>Eukaryota</taxon>
        <taxon>Metazoa</taxon>
        <taxon>Cnidaria</taxon>
        <taxon>Anthozoa</taxon>
        <taxon>Octocorallia</taxon>
        <taxon>Malacalcyonacea</taxon>
        <taxon>Plexauridae</taxon>
        <taxon>Paramuricea</taxon>
    </lineage>
</organism>
<evidence type="ECO:0000256" key="2">
    <source>
        <dbReference type="ARBA" id="ARBA00023136"/>
    </source>
</evidence>
<dbReference type="InterPro" id="IPR013783">
    <property type="entry name" value="Ig-like_fold"/>
</dbReference>
<dbReference type="InterPro" id="IPR007110">
    <property type="entry name" value="Ig-like_dom"/>
</dbReference>
<dbReference type="Pfam" id="PF13927">
    <property type="entry name" value="Ig_3"/>
    <property type="match status" value="1"/>
</dbReference>
<protein>
    <submittedName>
        <fullName evidence="6">Coiled-coil domain-containing 141 isoform X2</fullName>
    </submittedName>
</protein>
<dbReference type="InterPro" id="IPR003599">
    <property type="entry name" value="Ig_sub"/>
</dbReference>
<dbReference type="PANTHER" id="PTHR11640:SF31">
    <property type="entry name" value="IRREGULAR CHIASM C-ROUGHEST PROTEIN-RELATED"/>
    <property type="match status" value="1"/>
</dbReference>
<proteinExistence type="predicted"/>
<dbReference type="Pfam" id="PF07679">
    <property type="entry name" value="I-set"/>
    <property type="match status" value="1"/>
</dbReference>
<name>A0A7D9EI87_PARCT</name>
<dbReference type="Proteomes" id="UP001152795">
    <property type="component" value="Unassembled WGS sequence"/>
</dbReference>
<gene>
    <name evidence="6" type="ORF">PACLA_8A036338</name>
</gene>
<dbReference type="InterPro" id="IPR036179">
    <property type="entry name" value="Ig-like_dom_sf"/>
</dbReference>
<dbReference type="GO" id="GO:0005886">
    <property type="term" value="C:plasma membrane"/>
    <property type="evidence" value="ECO:0007669"/>
    <property type="project" value="TreeGrafter"/>
</dbReference>
<dbReference type="GO" id="GO:0050839">
    <property type="term" value="F:cell adhesion molecule binding"/>
    <property type="evidence" value="ECO:0007669"/>
    <property type="project" value="TreeGrafter"/>
</dbReference>
<evidence type="ECO:0000313" key="6">
    <source>
        <dbReference type="EMBL" id="CAB4009085.1"/>
    </source>
</evidence>
<evidence type="ECO:0000313" key="7">
    <source>
        <dbReference type="Proteomes" id="UP001152795"/>
    </source>
</evidence>
<keyword evidence="7" id="KW-1185">Reference proteome</keyword>